<dbReference type="SMART" id="SM00356">
    <property type="entry name" value="ZnF_C3H1"/>
    <property type="match status" value="1"/>
</dbReference>
<dbReference type="InterPro" id="IPR000571">
    <property type="entry name" value="Znf_CCCH"/>
</dbReference>
<feature type="coiled-coil region" evidence="9">
    <location>
        <begin position="775"/>
        <end position="832"/>
    </location>
</feature>
<dbReference type="PANTHER" id="PTHR13139:SF54">
    <property type="entry name" value="RING-TYPE E3 UBIQUITIN TRANSFERASE"/>
    <property type="match status" value="1"/>
</dbReference>
<dbReference type="SMART" id="SM00184">
    <property type="entry name" value="RING"/>
    <property type="match status" value="1"/>
</dbReference>
<dbReference type="InterPro" id="IPR048575">
    <property type="entry name" value="Roquin_1_2-like_ROQ"/>
</dbReference>
<keyword evidence="4" id="KW-0808">Transferase</keyword>
<dbReference type="FunFam" id="3.30.40.10:FF:000047">
    <property type="entry name" value="Roquin-2 isoform 1"/>
    <property type="match status" value="1"/>
</dbReference>
<evidence type="ECO:0000256" key="4">
    <source>
        <dbReference type="ARBA" id="ARBA00022679"/>
    </source>
</evidence>
<dbReference type="InterPro" id="IPR041523">
    <property type="entry name" value="ROQ_II"/>
</dbReference>
<dbReference type="GO" id="GO:0003729">
    <property type="term" value="F:mRNA binding"/>
    <property type="evidence" value="ECO:0007669"/>
    <property type="project" value="TreeGrafter"/>
</dbReference>
<dbReference type="GO" id="GO:0008270">
    <property type="term" value="F:zinc ion binding"/>
    <property type="evidence" value="ECO:0007669"/>
    <property type="project" value="UniProtKB-KW"/>
</dbReference>
<dbReference type="GO" id="GO:0035613">
    <property type="term" value="F:RNA stem-loop binding"/>
    <property type="evidence" value="ECO:0007669"/>
    <property type="project" value="TreeGrafter"/>
</dbReference>
<dbReference type="GO" id="GO:0006511">
    <property type="term" value="P:ubiquitin-dependent protein catabolic process"/>
    <property type="evidence" value="ECO:0007669"/>
    <property type="project" value="TreeGrafter"/>
</dbReference>
<dbReference type="GO" id="GO:0000288">
    <property type="term" value="P:nuclear-transcribed mRNA catabolic process, deadenylation-dependent decay"/>
    <property type="evidence" value="ECO:0007669"/>
    <property type="project" value="TreeGrafter"/>
</dbReference>
<evidence type="ECO:0000256" key="9">
    <source>
        <dbReference type="SAM" id="Coils"/>
    </source>
</evidence>
<evidence type="ECO:0000256" key="2">
    <source>
        <dbReference type="ARBA" id="ARBA00004201"/>
    </source>
</evidence>
<dbReference type="SUPFAM" id="SSF90229">
    <property type="entry name" value="CCCH zinc finger"/>
    <property type="match status" value="1"/>
</dbReference>
<dbReference type="PANTHER" id="PTHR13139">
    <property type="entry name" value="RING FINGER AND CCCH-TYPE ZINC FINGER DOMAIN-CONTAINING PROTEIN"/>
    <property type="match status" value="1"/>
</dbReference>
<comment type="subcellular location">
    <subcellularLocation>
        <location evidence="2">Cytoplasm</location>
        <location evidence="2">P-body</location>
    </subcellularLocation>
</comment>
<dbReference type="InterPro" id="IPR052249">
    <property type="entry name" value="Roquin_domain"/>
</dbReference>
<dbReference type="PROSITE" id="PS00518">
    <property type="entry name" value="ZF_RING_1"/>
    <property type="match status" value="1"/>
</dbReference>
<feature type="zinc finger region" description="C3H1-type" evidence="8">
    <location>
        <begin position="410"/>
        <end position="438"/>
    </location>
</feature>
<dbReference type="Gene3D" id="3.30.40.10">
    <property type="entry name" value="Zinc/RING finger domain, C3HC4 (zinc finger)"/>
    <property type="match status" value="1"/>
</dbReference>
<dbReference type="Pfam" id="PF13445">
    <property type="entry name" value="zf-RING_UBOX"/>
    <property type="match status" value="1"/>
</dbReference>
<protein>
    <recommendedName>
        <fullName evidence="3">RING-type E3 ubiquitin transferase</fullName>
        <ecNumber evidence="3">2.3.2.27</ecNumber>
    </recommendedName>
</protein>
<dbReference type="PROSITE" id="PS50103">
    <property type="entry name" value="ZF_C3H1"/>
    <property type="match status" value="1"/>
</dbReference>
<evidence type="ECO:0000256" key="8">
    <source>
        <dbReference type="PROSITE-ProRule" id="PRU00723"/>
    </source>
</evidence>
<keyword evidence="9" id="KW-0175">Coiled coil</keyword>
<dbReference type="GO" id="GO:0010494">
    <property type="term" value="C:cytoplasmic stress granule"/>
    <property type="evidence" value="ECO:0007669"/>
    <property type="project" value="TreeGrafter"/>
</dbReference>
<dbReference type="SUPFAM" id="SSF57850">
    <property type="entry name" value="RING/U-box"/>
    <property type="match status" value="1"/>
</dbReference>
<dbReference type="GO" id="GO:0003725">
    <property type="term" value="F:double-stranded RNA binding"/>
    <property type="evidence" value="ECO:0007669"/>
    <property type="project" value="TreeGrafter"/>
</dbReference>
<comment type="caution">
    <text evidence="12">The sequence shown here is derived from an EMBL/GenBank/DDBJ whole genome shotgun (WGS) entry which is preliminary data.</text>
</comment>
<dbReference type="EC" id="2.3.2.27" evidence="3"/>
<evidence type="ECO:0000256" key="6">
    <source>
        <dbReference type="ARBA" id="ARBA00022771"/>
    </source>
</evidence>
<dbReference type="Proteomes" id="UP000801492">
    <property type="component" value="Unassembled WGS sequence"/>
</dbReference>
<evidence type="ECO:0000313" key="13">
    <source>
        <dbReference type="Proteomes" id="UP000801492"/>
    </source>
</evidence>
<dbReference type="OrthoDB" id="10067217at2759"/>
<dbReference type="Pfam" id="PF21206">
    <property type="entry name" value="Roquin_1_2-like_ROQ"/>
    <property type="match status" value="1"/>
</dbReference>
<keyword evidence="7 8" id="KW-0862">Zinc</keyword>
<dbReference type="GO" id="GO:0000932">
    <property type="term" value="C:P-body"/>
    <property type="evidence" value="ECO:0007669"/>
    <property type="project" value="UniProtKB-SubCell"/>
</dbReference>
<comment type="catalytic activity">
    <reaction evidence="1">
        <text>S-ubiquitinyl-[E2 ubiquitin-conjugating enzyme]-L-cysteine + [acceptor protein]-L-lysine = [E2 ubiquitin-conjugating enzyme]-L-cysteine + N(6)-ubiquitinyl-[acceptor protein]-L-lysine.</text>
        <dbReference type="EC" id="2.3.2.27"/>
    </reaction>
</comment>
<dbReference type="InterPro" id="IPR001841">
    <property type="entry name" value="Znf_RING"/>
</dbReference>
<evidence type="ECO:0000256" key="1">
    <source>
        <dbReference type="ARBA" id="ARBA00000900"/>
    </source>
</evidence>
<dbReference type="PROSITE" id="PS50089">
    <property type="entry name" value="ZF_RING_2"/>
    <property type="match status" value="1"/>
</dbReference>
<dbReference type="Gene3D" id="4.10.1000.10">
    <property type="entry name" value="Zinc finger, CCCH-type"/>
    <property type="match status" value="1"/>
</dbReference>
<evidence type="ECO:0000259" key="10">
    <source>
        <dbReference type="PROSITE" id="PS50089"/>
    </source>
</evidence>
<evidence type="ECO:0000259" key="11">
    <source>
        <dbReference type="PROSITE" id="PS50103"/>
    </source>
</evidence>
<dbReference type="EMBL" id="VTPC01006195">
    <property type="protein sequence ID" value="KAF2895148.1"/>
    <property type="molecule type" value="Genomic_DNA"/>
</dbReference>
<evidence type="ECO:0000256" key="5">
    <source>
        <dbReference type="ARBA" id="ARBA00022723"/>
    </source>
</evidence>
<dbReference type="Gene3D" id="1.20.120.1790">
    <property type="match status" value="1"/>
</dbReference>
<reference evidence="12" key="1">
    <citation type="submission" date="2019-08" db="EMBL/GenBank/DDBJ databases">
        <title>The genome of the North American firefly Photinus pyralis.</title>
        <authorList>
            <consortium name="Photinus pyralis genome working group"/>
            <person name="Fallon T.R."/>
            <person name="Sander Lower S.E."/>
            <person name="Weng J.-K."/>
        </authorList>
    </citation>
    <scope>NUCLEOTIDE SEQUENCE</scope>
    <source>
        <strain evidence="12">TRF0915ILg1</strain>
        <tissue evidence="12">Whole body</tissue>
    </source>
</reference>
<name>A0A8K0CWQ7_IGNLU</name>
<organism evidence="12 13">
    <name type="scientific">Ignelater luminosus</name>
    <name type="common">Cucubano</name>
    <name type="synonym">Pyrophorus luminosus</name>
    <dbReference type="NCBI Taxonomy" id="2038154"/>
    <lineage>
        <taxon>Eukaryota</taxon>
        <taxon>Metazoa</taxon>
        <taxon>Ecdysozoa</taxon>
        <taxon>Arthropoda</taxon>
        <taxon>Hexapoda</taxon>
        <taxon>Insecta</taxon>
        <taxon>Pterygota</taxon>
        <taxon>Neoptera</taxon>
        <taxon>Endopterygota</taxon>
        <taxon>Coleoptera</taxon>
        <taxon>Polyphaga</taxon>
        <taxon>Elateriformia</taxon>
        <taxon>Elateroidea</taxon>
        <taxon>Elateridae</taxon>
        <taxon>Agrypninae</taxon>
        <taxon>Pyrophorini</taxon>
        <taxon>Ignelater</taxon>
    </lineage>
</organism>
<feature type="domain" description="RING-type" evidence="10">
    <location>
        <begin position="14"/>
        <end position="54"/>
    </location>
</feature>
<feature type="domain" description="C3H1-type" evidence="11">
    <location>
        <begin position="410"/>
        <end position="438"/>
    </location>
</feature>
<dbReference type="InterPro" id="IPR036855">
    <property type="entry name" value="Znf_CCCH_sf"/>
</dbReference>
<dbReference type="GO" id="GO:0061630">
    <property type="term" value="F:ubiquitin protein ligase activity"/>
    <property type="evidence" value="ECO:0007669"/>
    <property type="project" value="UniProtKB-EC"/>
</dbReference>
<keyword evidence="13" id="KW-1185">Reference proteome</keyword>
<dbReference type="Pfam" id="PF00642">
    <property type="entry name" value="zf-CCCH"/>
    <property type="match status" value="1"/>
</dbReference>
<dbReference type="InterPro" id="IPR013083">
    <property type="entry name" value="Znf_RING/FYVE/PHD"/>
</dbReference>
<gene>
    <name evidence="12" type="ORF">ILUMI_11027</name>
</gene>
<accession>A0A8K0CWQ7</accession>
<dbReference type="AlphaFoldDB" id="A0A8K0CWQ7"/>
<keyword evidence="6 8" id="KW-0863">Zinc-finger</keyword>
<dbReference type="GO" id="GO:0000209">
    <property type="term" value="P:protein polyubiquitination"/>
    <property type="evidence" value="ECO:0007669"/>
    <property type="project" value="TreeGrafter"/>
</dbReference>
<keyword evidence="5 8" id="KW-0479">Metal-binding</keyword>
<evidence type="ECO:0000256" key="7">
    <source>
        <dbReference type="ARBA" id="ARBA00022833"/>
    </source>
</evidence>
<evidence type="ECO:0000313" key="12">
    <source>
        <dbReference type="EMBL" id="KAF2895148.1"/>
    </source>
</evidence>
<dbReference type="InterPro" id="IPR027370">
    <property type="entry name" value="Znf-RING_euk"/>
</dbReference>
<proteinExistence type="predicted"/>
<sequence>MPIQAPQWTEFLSCPVCCNEFDVLLRSPISLGCGHTICKACLSNLHRKQCPFDQTTISIDIDSLPVNSALLQLVGSSNKSENDDCIDLKVVSKENVSHYISAKKCVEELAVYLKPFSNGNASTSILSRPMQRKLVTLINCQLVEDEGRARAMRAARSLGERTVTELILQHQNPQQLSANLWAAVRARGCQFLGPAMQEEVLKLVLLALEDGSALSRKVLVMFVVQRLEPHFPQASKTSIGHVVQLLYRASCFKVSKREGDSSLMQLKEEFRTYEALRREHDAQIVQIATEAGLRIAPDQWSALLYGDTAHKSHMQSIIDKLQTPQSFAQSVQELVIALQRTGDPGKLSVLRPHLELLAGIDPSPESTTPVWKECSEALLAVKQVVAGLVDFIHQHGSRKLQDPTHSQHAKYKISMCRDLTLRGSCPRGSNCTFAHSNEELEKYRAKNRKSIIRNNATVKEHHVENQSPTEKSYNQTDDFYPVTNTTTVSPVPMPTVVPLPRMSYDVPYNPNYPNNTPHYPTPQLYSPNPGNYHPDIYGNTPHNIVLANGGQFYPTQPDYASTAPVNHQSMEFARRPNWDQVINKPQNNIQQLSKNRGLTSLAELHQRKQEVISQLEKVVGKNAAITISNTATNLARQDSYDSDSPFSFWPQINSGPTFVRSDSILKDDDYVPYDAPCVSKFGPISRMHKDNASTNQNVQVSNQYRDSNIPASMVRRPVSAPSPVTSWFYNAGQAYHQAAIPAGHTYVTSTGTSIGDGYITIGSPQVIIQRMQDPSKELLAESQRVKMQLRNLEKQLNDLKLATQGVTTLSEGDRLTQELQLIEQGIQEKQKEAHLNRMVSSLNQAMNHYGNGNTGLGMTEEAMYEEDIANDMRELELRWQEELEEQEKRWSSEDDSNK</sequence>
<dbReference type="Pfam" id="PF18386">
    <property type="entry name" value="ROQ_II"/>
    <property type="match status" value="1"/>
</dbReference>
<dbReference type="FunFam" id="1.20.120.1790:FF:000001">
    <property type="entry name" value="roquin-1 isoform X1"/>
    <property type="match status" value="1"/>
</dbReference>
<evidence type="ECO:0000256" key="3">
    <source>
        <dbReference type="ARBA" id="ARBA00012483"/>
    </source>
</evidence>
<dbReference type="InterPro" id="IPR017907">
    <property type="entry name" value="Znf_RING_CS"/>
</dbReference>